<feature type="binding site" evidence="9">
    <location>
        <position position="203"/>
    </location>
    <ligand>
        <name>substrate</name>
    </ligand>
</feature>
<dbReference type="AlphaFoldDB" id="A0A9D5I0P7"/>
<dbReference type="Gene3D" id="3.40.50.720">
    <property type="entry name" value="NAD(P)-binding Rossmann-like Domain"/>
    <property type="match status" value="2"/>
</dbReference>
<dbReference type="SUPFAM" id="SSF51735">
    <property type="entry name" value="NAD(P)-binding Rossmann-fold domains"/>
    <property type="match status" value="1"/>
</dbReference>
<keyword evidence="4 7" id="KW-0560">Oxidoreductase</keyword>
<dbReference type="PANTHER" id="PTHR43750">
    <property type="entry name" value="UDP-GLUCOSE 6-DEHYDROGENASE TUAD"/>
    <property type="match status" value="1"/>
</dbReference>
<evidence type="ECO:0000256" key="4">
    <source>
        <dbReference type="ARBA" id="ARBA00023002"/>
    </source>
</evidence>
<feature type="active site" description="Nucleophile" evidence="8">
    <location>
        <position position="259"/>
    </location>
</feature>
<evidence type="ECO:0000256" key="2">
    <source>
        <dbReference type="ARBA" id="ARBA00006601"/>
    </source>
</evidence>
<evidence type="ECO:0000256" key="6">
    <source>
        <dbReference type="ARBA" id="ARBA00047473"/>
    </source>
</evidence>
<feature type="binding site" evidence="9">
    <location>
        <begin position="248"/>
        <end position="252"/>
    </location>
    <ligand>
        <name>substrate</name>
    </ligand>
</feature>
<evidence type="ECO:0000256" key="9">
    <source>
        <dbReference type="PIRSR" id="PIRSR500134-2"/>
    </source>
</evidence>
<dbReference type="GO" id="GO:0000271">
    <property type="term" value="P:polysaccharide biosynthetic process"/>
    <property type="evidence" value="ECO:0007669"/>
    <property type="project" value="InterPro"/>
</dbReference>
<dbReference type="Pfam" id="PF03720">
    <property type="entry name" value="UDPG_MGDP_dh_C"/>
    <property type="match status" value="1"/>
</dbReference>
<dbReference type="Pfam" id="PF03721">
    <property type="entry name" value="UDPG_MGDP_dh_N"/>
    <property type="match status" value="1"/>
</dbReference>
<proteinExistence type="inferred from homology"/>
<feature type="binding site" evidence="9">
    <location>
        <position position="256"/>
    </location>
    <ligand>
        <name>substrate</name>
    </ligand>
</feature>
<feature type="domain" description="UDP-glucose/GDP-mannose dehydrogenase C-terminal" evidence="12">
    <location>
        <begin position="312"/>
        <end position="413"/>
    </location>
</feature>
<dbReference type="InterPro" id="IPR014027">
    <property type="entry name" value="UDP-Glc/GDP-Man_DH_C"/>
</dbReference>
<dbReference type="EC" id="1.1.1.22" evidence="3 7"/>
<dbReference type="InterPro" id="IPR014026">
    <property type="entry name" value="UDP-Glc/GDP-Man_DH_dimer"/>
</dbReference>
<dbReference type="InterPro" id="IPR036291">
    <property type="entry name" value="NAD(P)-bd_dom_sf"/>
</dbReference>
<dbReference type="NCBIfam" id="TIGR03026">
    <property type="entry name" value="NDP-sugDHase"/>
    <property type="match status" value="1"/>
</dbReference>
<evidence type="ECO:0000256" key="11">
    <source>
        <dbReference type="SAM" id="MobiDB-lite"/>
    </source>
</evidence>
<evidence type="ECO:0000313" key="13">
    <source>
        <dbReference type="EMBL" id="KQL57353.1"/>
    </source>
</evidence>
<keyword evidence="14" id="KW-1185">Reference proteome</keyword>
<comment type="caution">
    <text evidence="13">The sequence shown here is derived from an EMBL/GenBank/DDBJ whole genome shotgun (WGS) entry which is preliminary data.</text>
</comment>
<gene>
    <name evidence="13" type="ORF">AN965_07540</name>
</gene>
<comment type="catalytic activity">
    <reaction evidence="6 7">
        <text>UDP-alpha-D-glucose + 2 NAD(+) + H2O = UDP-alpha-D-glucuronate + 2 NADH + 3 H(+)</text>
        <dbReference type="Rhea" id="RHEA:23596"/>
        <dbReference type="ChEBI" id="CHEBI:15377"/>
        <dbReference type="ChEBI" id="CHEBI:15378"/>
        <dbReference type="ChEBI" id="CHEBI:57540"/>
        <dbReference type="ChEBI" id="CHEBI:57945"/>
        <dbReference type="ChEBI" id="CHEBI:58052"/>
        <dbReference type="ChEBI" id="CHEBI:58885"/>
        <dbReference type="EC" id="1.1.1.22"/>
    </reaction>
</comment>
<evidence type="ECO:0000259" key="12">
    <source>
        <dbReference type="SMART" id="SM00984"/>
    </source>
</evidence>
<dbReference type="SMART" id="SM00984">
    <property type="entry name" value="UDPG_MGDP_dh_C"/>
    <property type="match status" value="1"/>
</dbReference>
<feature type="binding site" evidence="9">
    <location>
        <position position="319"/>
    </location>
    <ligand>
        <name>substrate</name>
    </ligand>
</feature>
<organism evidence="13 14">
    <name type="scientific">Alkalicoccobacillus plakortidis</name>
    <dbReference type="NCBI Taxonomy" id="444060"/>
    <lineage>
        <taxon>Bacteria</taxon>
        <taxon>Bacillati</taxon>
        <taxon>Bacillota</taxon>
        <taxon>Bacilli</taxon>
        <taxon>Bacillales</taxon>
        <taxon>Bacillaceae</taxon>
        <taxon>Alkalicoccobacillus</taxon>
    </lineage>
</organism>
<comment type="similarity">
    <text evidence="2 7">Belongs to the UDP-glucose/GDP-mannose dehydrogenase family.</text>
</comment>
<dbReference type="EMBL" id="LJJD01000015">
    <property type="protein sequence ID" value="KQL57353.1"/>
    <property type="molecule type" value="Genomic_DNA"/>
</dbReference>
<evidence type="ECO:0000256" key="10">
    <source>
        <dbReference type="PIRSR" id="PIRSR500134-3"/>
    </source>
</evidence>
<dbReference type="InterPro" id="IPR017476">
    <property type="entry name" value="UDP-Glc/GDP-Man"/>
</dbReference>
<dbReference type="InterPro" id="IPR001732">
    <property type="entry name" value="UDP-Glc/GDP-Man_DH_N"/>
</dbReference>
<dbReference type="InterPro" id="IPR028357">
    <property type="entry name" value="UDPglc_DH_bac"/>
</dbReference>
<dbReference type="GO" id="GO:0051287">
    <property type="term" value="F:NAD binding"/>
    <property type="evidence" value="ECO:0007669"/>
    <property type="project" value="InterPro"/>
</dbReference>
<dbReference type="SUPFAM" id="SSF52413">
    <property type="entry name" value="UDP-glucose/GDP-mannose dehydrogenase C-terminal domain"/>
    <property type="match status" value="1"/>
</dbReference>
<keyword evidence="5 7" id="KW-0520">NAD</keyword>
<evidence type="ECO:0000256" key="7">
    <source>
        <dbReference type="PIRNR" id="PIRNR000124"/>
    </source>
</evidence>
<feature type="binding site" evidence="10">
    <location>
        <position position="262"/>
    </location>
    <ligand>
        <name>NAD(+)</name>
        <dbReference type="ChEBI" id="CHEBI:57540"/>
    </ligand>
</feature>
<sequence>MNVCVIGTGYVGLVTGVCFSSLGHNVVCVDHDLNKINSLRNGVVPIYEPGLKELMTKSTKAKKLVFTNDLEEGMNEATILLIAVGTPANKDGSANLTYIKQVALEIGQYIKPGMTIVTKSTVPVGTNKKIKQWVSFSSGHQQFSIASCPEFLREGNAIKDTLEMERAVFGVEDAQAELALRALHKPIRPTIVVTTIETAETAKYAANAFLATKISFINEVANVCENVGADVEALAQVMGLDHRIGTSFLQAGVGYGGSCFPKDTQAFIRIAEEANYSLQIVPAVERVNHEQRYRLLTKLKKCYHTLAGKRIAILGLAFKPHTDDMRAAPALDIIQTLLNEQSSAIAYDPIASEQAKRLLPDVILASSWQEAVRKADAVLILTDWNEFKTIDLEELKVLMRDSVVIDGRNVFNPEEMKQRGFYYDSIGRTQVDGRASKQKARPPSFTVQTGTH</sequence>
<evidence type="ECO:0000256" key="5">
    <source>
        <dbReference type="ARBA" id="ARBA00023027"/>
    </source>
</evidence>
<feature type="binding site" evidence="10">
    <location>
        <position position="121"/>
    </location>
    <ligand>
        <name>NAD(+)</name>
        <dbReference type="ChEBI" id="CHEBI:57540"/>
    </ligand>
</feature>
<dbReference type="GO" id="GO:0003979">
    <property type="term" value="F:UDP-glucose 6-dehydrogenase activity"/>
    <property type="evidence" value="ECO:0007669"/>
    <property type="project" value="UniProtKB-EC"/>
</dbReference>
<accession>A0A9D5I0P7</accession>
<dbReference type="SUPFAM" id="SSF48179">
    <property type="entry name" value="6-phosphogluconate dehydrogenase C-terminal domain-like"/>
    <property type="match status" value="1"/>
</dbReference>
<dbReference type="PANTHER" id="PTHR43750:SF3">
    <property type="entry name" value="UDP-GLUCOSE 6-DEHYDROGENASE TUAD"/>
    <property type="match status" value="1"/>
</dbReference>
<dbReference type="PIRSF" id="PIRSF500134">
    <property type="entry name" value="UDPglc_DH_bac"/>
    <property type="match status" value="1"/>
</dbReference>
<feature type="region of interest" description="Disordered" evidence="11">
    <location>
        <begin position="432"/>
        <end position="452"/>
    </location>
</feature>
<evidence type="ECO:0000256" key="8">
    <source>
        <dbReference type="PIRSR" id="PIRSR500134-1"/>
    </source>
</evidence>
<feature type="binding site" evidence="9">
    <location>
        <begin position="151"/>
        <end position="154"/>
    </location>
    <ligand>
        <name>substrate</name>
    </ligand>
</feature>
<dbReference type="PIRSF" id="PIRSF000124">
    <property type="entry name" value="UDPglc_GDPman_dh"/>
    <property type="match status" value="1"/>
</dbReference>
<evidence type="ECO:0000256" key="1">
    <source>
        <dbReference type="ARBA" id="ARBA00004701"/>
    </source>
</evidence>
<name>A0A9D5I0P7_9BACI</name>
<evidence type="ECO:0000313" key="14">
    <source>
        <dbReference type="Proteomes" id="UP000051061"/>
    </source>
</evidence>
<feature type="binding site" evidence="10">
    <location>
        <position position="154"/>
    </location>
    <ligand>
        <name>NAD(+)</name>
        <dbReference type="ChEBI" id="CHEBI:57540"/>
    </ligand>
</feature>
<dbReference type="Proteomes" id="UP000051061">
    <property type="component" value="Unassembled WGS sequence"/>
</dbReference>
<feature type="binding site" evidence="10">
    <location>
        <position position="30"/>
    </location>
    <ligand>
        <name>NAD(+)</name>
        <dbReference type="ChEBI" id="CHEBI:57540"/>
    </ligand>
</feature>
<dbReference type="Gene3D" id="1.20.5.100">
    <property type="entry name" value="Cytochrome c1, transmembrane anchor, C-terminal"/>
    <property type="match status" value="1"/>
</dbReference>
<evidence type="ECO:0000256" key="3">
    <source>
        <dbReference type="ARBA" id="ARBA00012954"/>
    </source>
</evidence>
<dbReference type="Pfam" id="PF00984">
    <property type="entry name" value="UDPG_MGDP_dh"/>
    <property type="match status" value="1"/>
</dbReference>
<dbReference type="InterPro" id="IPR036220">
    <property type="entry name" value="UDP-Glc/GDP-Man_DH_C_sf"/>
</dbReference>
<feature type="binding site" evidence="10">
    <location>
        <position position="35"/>
    </location>
    <ligand>
        <name>NAD(+)</name>
        <dbReference type="ChEBI" id="CHEBI:57540"/>
    </ligand>
</feature>
<feature type="binding site" evidence="10">
    <location>
        <position position="326"/>
    </location>
    <ligand>
        <name>NAD(+)</name>
        <dbReference type="ChEBI" id="CHEBI:57540"/>
    </ligand>
</feature>
<comment type="pathway">
    <text evidence="1">Nucleotide-sugar biosynthesis; UDP-alpha-D-glucuronate biosynthesis; UDP-alpha-D-glucuronate from UDP-alpha-D-glucose: step 1/1.</text>
</comment>
<feature type="binding site" evidence="10">
    <location>
        <position position="86"/>
    </location>
    <ligand>
        <name>NAD(+)</name>
        <dbReference type="ChEBI" id="CHEBI:57540"/>
    </ligand>
</feature>
<dbReference type="InterPro" id="IPR008927">
    <property type="entry name" value="6-PGluconate_DH-like_C_sf"/>
</dbReference>
<protein>
    <recommendedName>
        <fullName evidence="3 7">UDP-glucose 6-dehydrogenase</fullName>
        <ecNumber evidence="3 7">1.1.1.22</ecNumber>
    </recommendedName>
</protein>
<reference evidence="13 14" key="1">
    <citation type="submission" date="2015-09" db="EMBL/GenBank/DDBJ databases">
        <title>Genome sequencing project for genomic taxonomy and phylogenomics of Bacillus-like bacteria.</title>
        <authorList>
            <person name="Liu B."/>
            <person name="Wang J."/>
            <person name="Zhu Y."/>
            <person name="Liu G."/>
            <person name="Chen Q."/>
            <person name="Chen Z."/>
            <person name="Lan J."/>
            <person name="Che J."/>
            <person name="Ge C."/>
            <person name="Shi H."/>
            <person name="Pan Z."/>
            <person name="Liu X."/>
        </authorList>
    </citation>
    <scope>NUCLEOTIDE SEQUENCE [LARGE SCALE GENOMIC DNA]</scope>
    <source>
        <strain evidence="13 14">DSM 19153</strain>
    </source>
</reference>